<evidence type="ECO:0000313" key="2">
    <source>
        <dbReference type="EMBL" id="CAG8853981.1"/>
    </source>
</evidence>
<feature type="compositionally biased region" description="Polar residues" evidence="1">
    <location>
        <begin position="86"/>
        <end position="99"/>
    </location>
</feature>
<protein>
    <submittedName>
        <fullName evidence="2">34419_t:CDS:1</fullName>
    </submittedName>
</protein>
<feature type="compositionally biased region" description="Polar residues" evidence="1">
    <location>
        <begin position="1"/>
        <end position="11"/>
    </location>
</feature>
<accession>A0ABN7XFC3</accession>
<comment type="caution">
    <text evidence="2">The sequence shown here is derived from an EMBL/GenBank/DDBJ whole genome shotgun (WGS) entry which is preliminary data.</text>
</comment>
<evidence type="ECO:0000256" key="1">
    <source>
        <dbReference type="SAM" id="MobiDB-lite"/>
    </source>
</evidence>
<feature type="non-terminal residue" evidence="2">
    <location>
        <position position="1"/>
    </location>
</feature>
<dbReference type="Proteomes" id="UP000789901">
    <property type="component" value="Unassembled WGS sequence"/>
</dbReference>
<organism evidence="2 3">
    <name type="scientific">Gigaspora margarita</name>
    <dbReference type="NCBI Taxonomy" id="4874"/>
    <lineage>
        <taxon>Eukaryota</taxon>
        <taxon>Fungi</taxon>
        <taxon>Fungi incertae sedis</taxon>
        <taxon>Mucoromycota</taxon>
        <taxon>Glomeromycotina</taxon>
        <taxon>Glomeromycetes</taxon>
        <taxon>Diversisporales</taxon>
        <taxon>Gigasporaceae</taxon>
        <taxon>Gigaspora</taxon>
    </lineage>
</organism>
<dbReference type="EMBL" id="CAJVQB010131730">
    <property type="protein sequence ID" value="CAG8853981.1"/>
    <property type="molecule type" value="Genomic_DNA"/>
</dbReference>
<proteinExistence type="predicted"/>
<evidence type="ECO:0000313" key="3">
    <source>
        <dbReference type="Proteomes" id="UP000789901"/>
    </source>
</evidence>
<gene>
    <name evidence="2" type="ORF">GMARGA_LOCUS42802</name>
</gene>
<feature type="non-terminal residue" evidence="2">
    <location>
        <position position="113"/>
    </location>
</feature>
<sequence length="113" mass="12574">NLTAITDPSKSFNKKLNKTTKFIPPSPTRNQTDKHQQPTSQLFTSTSQQTSSPPISQHTLETTVTSVPIAHSRPNMMEIDDDPVFNTPTRETTLATQPTKRPPMADQETNTPE</sequence>
<reference evidence="2 3" key="1">
    <citation type="submission" date="2021-06" db="EMBL/GenBank/DDBJ databases">
        <authorList>
            <person name="Kallberg Y."/>
            <person name="Tangrot J."/>
            <person name="Rosling A."/>
        </authorList>
    </citation>
    <scope>NUCLEOTIDE SEQUENCE [LARGE SCALE GENOMIC DNA]</scope>
    <source>
        <strain evidence="2 3">120-4 pot B 10/14</strain>
    </source>
</reference>
<feature type="region of interest" description="Disordered" evidence="1">
    <location>
        <begin position="1"/>
        <end position="113"/>
    </location>
</feature>
<name>A0ABN7XFC3_GIGMA</name>
<keyword evidence="3" id="KW-1185">Reference proteome</keyword>
<feature type="compositionally biased region" description="Low complexity" evidence="1">
    <location>
        <begin position="37"/>
        <end position="59"/>
    </location>
</feature>